<sequence>MNPSSSFGVSSSPNSKSPLKPLSVDDLRSPSPQRELRGNRGSFIPSSAEKKFVPSHLMHLTASQRKFAPDVSSPLNEFFDSHSGIRSSASPSSKFGGPSFGTPKPFLRANRLGGSSIIEDAPPTQSIYDFPSSRQISTSNVDQITASPLSSPFAAKTQTIPMEPLKEVSRSVIVFGFPPEITNQVVNEFSRFGKIVNQNSLTASSVSMPSFKNGHGNWLQLTYAEPSSAVKAVQSNGIVIGGSFMVGCIYNSDDKQDYPQATKLDALDVEMTEADTKGIPPLTTQIEANAQTEATIGKRIVVQHNEDIFKSSHKDHSKNWLVQNLFGNTANDTVDEEEKLANISDNTTRQSSLLGKSIQVILHTLFGF</sequence>
<dbReference type="PANTHER" id="PTHR21527">
    <property type="entry name" value="NUCLEOPORIN NUP35"/>
    <property type="match status" value="1"/>
</dbReference>
<evidence type="ECO:0000256" key="8">
    <source>
        <dbReference type="PROSITE-ProRule" id="PRU00804"/>
    </source>
</evidence>
<dbReference type="GO" id="GO:0006607">
    <property type="term" value="P:NLS-bearing protein import into nucleus"/>
    <property type="evidence" value="ECO:0007669"/>
    <property type="project" value="TreeGrafter"/>
</dbReference>
<dbReference type="GO" id="GO:0044615">
    <property type="term" value="C:nuclear pore nuclear basket"/>
    <property type="evidence" value="ECO:0007669"/>
    <property type="project" value="TreeGrafter"/>
</dbReference>
<evidence type="ECO:0000256" key="2">
    <source>
        <dbReference type="ARBA" id="ARBA00022448"/>
    </source>
</evidence>
<gene>
    <name evidence="11" type="primary">nup40</name>
    <name evidence="11" type="ORF">SOMG_01909</name>
</gene>
<comment type="subcellular location">
    <subcellularLocation>
        <location evidence="1">Nucleus</location>
        <location evidence="1">Nuclear pore complex</location>
    </subcellularLocation>
</comment>
<evidence type="ECO:0000313" key="12">
    <source>
        <dbReference type="Proteomes" id="UP001212411"/>
    </source>
</evidence>
<keyword evidence="6 8" id="KW-0906">Nuclear pore complex</keyword>
<dbReference type="GO" id="GO:0017056">
    <property type="term" value="F:structural constituent of nuclear pore"/>
    <property type="evidence" value="ECO:0007669"/>
    <property type="project" value="TreeGrafter"/>
</dbReference>
<dbReference type="KEGG" id="som:SOMG_01909"/>
<dbReference type="InterPro" id="IPR035979">
    <property type="entry name" value="RBD_domain_sf"/>
</dbReference>
<feature type="compositionally biased region" description="Low complexity" evidence="9">
    <location>
        <begin position="1"/>
        <end position="22"/>
    </location>
</feature>
<dbReference type="RefSeq" id="XP_056035558.1">
    <property type="nucleotide sequence ID" value="XM_056180702.1"/>
</dbReference>
<dbReference type="AlphaFoldDB" id="A0AAF0AUV6"/>
<dbReference type="GO" id="GO:0044613">
    <property type="term" value="C:nuclear pore central transport channel"/>
    <property type="evidence" value="ECO:0007669"/>
    <property type="project" value="TreeGrafter"/>
</dbReference>
<dbReference type="CDD" id="cd12721">
    <property type="entry name" value="RRM_Nup53p_fungi"/>
    <property type="match status" value="1"/>
</dbReference>
<keyword evidence="7 8" id="KW-0539">Nucleus</keyword>
<accession>A0AAF0AUV6</accession>
<keyword evidence="5" id="KW-0811">Translocation</keyword>
<dbReference type="GeneID" id="80875391"/>
<dbReference type="PANTHER" id="PTHR21527:SF6">
    <property type="entry name" value="NUCLEOPORIN NUP35"/>
    <property type="match status" value="1"/>
</dbReference>
<dbReference type="InterPro" id="IPR007846">
    <property type="entry name" value="RRM_NUP35_dom"/>
</dbReference>
<feature type="domain" description="RRM Nup35-type" evidence="10">
    <location>
        <begin position="166"/>
        <end position="258"/>
    </location>
</feature>
<keyword evidence="12" id="KW-1185">Reference proteome</keyword>
<dbReference type="Proteomes" id="UP001212411">
    <property type="component" value="Chromosome 1"/>
</dbReference>
<evidence type="ECO:0000259" key="10">
    <source>
        <dbReference type="PROSITE" id="PS51472"/>
    </source>
</evidence>
<evidence type="ECO:0000256" key="3">
    <source>
        <dbReference type="ARBA" id="ARBA00022816"/>
    </source>
</evidence>
<protein>
    <submittedName>
        <fullName evidence="11">Nucleoporin Nup40</fullName>
    </submittedName>
</protein>
<evidence type="ECO:0000256" key="5">
    <source>
        <dbReference type="ARBA" id="ARBA00023010"/>
    </source>
</evidence>
<evidence type="ECO:0000256" key="4">
    <source>
        <dbReference type="ARBA" id="ARBA00022927"/>
    </source>
</evidence>
<dbReference type="PROSITE" id="PS51472">
    <property type="entry name" value="RRM_NUP35"/>
    <property type="match status" value="1"/>
</dbReference>
<organism evidence="11 12">
    <name type="scientific">Schizosaccharomyces osmophilus</name>
    <dbReference type="NCBI Taxonomy" id="2545709"/>
    <lineage>
        <taxon>Eukaryota</taxon>
        <taxon>Fungi</taxon>
        <taxon>Dikarya</taxon>
        <taxon>Ascomycota</taxon>
        <taxon>Taphrinomycotina</taxon>
        <taxon>Schizosaccharomycetes</taxon>
        <taxon>Schizosaccharomycetales</taxon>
        <taxon>Schizosaccharomycetaceae</taxon>
        <taxon>Schizosaccharomyces</taxon>
    </lineage>
</organism>
<keyword evidence="2 8" id="KW-0813">Transport</keyword>
<dbReference type="GO" id="GO:0005543">
    <property type="term" value="F:phospholipid binding"/>
    <property type="evidence" value="ECO:0007669"/>
    <property type="project" value="TreeGrafter"/>
</dbReference>
<dbReference type="GO" id="GO:0003676">
    <property type="term" value="F:nucleic acid binding"/>
    <property type="evidence" value="ECO:0007669"/>
    <property type="project" value="InterPro"/>
</dbReference>
<dbReference type="InterPro" id="IPR012677">
    <property type="entry name" value="Nucleotide-bd_a/b_plait_sf"/>
</dbReference>
<dbReference type="SUPFAM" id="SSF54928">
    <property type="entry name" value="RNA-binding domain, RBD"/>
    <property type="match status" value="1"/>
</dbReference>
<proteinExistence type="predicted"/>
<keyword evidence="4" id="KW-0653">Protein transport</keyword>
<evidence type="ECO:0000256" key="7">
    <source>
        <dbReference type="ARBA" id="ARBA00023242"/>
    </source>
</evidence>
<dbReference type="Pfam" id="PF05172">
    <property type="entry name" value="RRM_Nup35"/>
    <property type="match status" value="1"/>
</dbReference>
<evidence type="ECO:0000256" key="1">
    <source>
        <dbReference type="ARBA" id="ARBA00004567"/>
    </source>
</evidence>
<evidence type="ECO:0000256" key="9">
    <source>
        <dbReference type="SAM" id="MobiDB-lite"/>
    </source>
</evidence>
<evidence type="ECO:0000256" key="6">
    <source>
        <dbReference type="ARBA" id="ARBA00023132"/>
    </source>
</evidence>
<reference evidence="11 12" key="1">
    <citation type="journal article" date="2023" name="G3 (Bethesda)">
        <title>A high-quality reference genome for the fission yeast Schizosaccharomyces osmophilus.</title>
        <authorList>
            <person name="Jia G.S."/>
            <person name="Zhang W.C."/>
            <person name="Liang Y."/>
            <person name="Liu X.H."/>
            <person name="Rhind N."/>
            <person name="Pidoux A."/>
            <person name="Brysch-Herzberg M."/>
            <person name="Du L.L."/>
        </authorList>
    </citation>
    <scope>NUCLEOTIDE SEQUENCE [LARGE SCALE GENOMIC DNA]</scope>
    <source>
        <strain evidence="11 12">CBS 15793</strain>
    </source>
</reference>
<feature type="region of interest" description="Disordered" evidence="9">
    <location>
        <begin position="1"/>
        <end position="47"/>
    </location>
</feature>
<name>A0AAF0AUV6_9SCHI</name>
<keyword evidence="3 8" id="KW-0509">mRNA transport</keyword>
<feature type="compositionally biased region" description="Basic and acidic residues" evidence="9">
    <location>
        <begin position="23"/>
        <end position="38"/>
    </location>
</feature>
<dbReference type="Gene3D" id="3.30.70.330">
    <property type="match status" value="1"/>
</dbReference>
<evidence type="ECO:0000313" key="11">
    <source>
        <dbReference type="EMBL" id="WBW71315.1"/>
    </source>
</evidence>
<dbReference type="GO" id="GO:0051028">
    <property type="term" value="P:mRNA transport"/>
    <property type="evidence" value="ECO:0007669"/>
    <property type="project" value="UniProtKB-UniRule"/>
</dbReference>
<dbReference type="GO" id="GO:0006999">
    <property type="term" value="P:nuclear pore organization"/>
    <property type="evidence" value="ECO:0007669"/>
    <property type="project" value="TreeGrafter"/>
</dbReference>
<dbReference type="EMBL" id="CP115611">
    <property type="protein sequence ID" value="WBW71315.1"/>
    <property type="molecule type" value="Genomic_DNA"/>
</dbReference>